<dbReference type="EMBL" id="JAPFRF010000007">
    <property type="protein sequence ID" value="KAJ7326921.1"/>
    <property type="molecule type" value="Genomic_DNA"/>
</dbReference>
<gene>
    <name evidence="5" type="ORF">JRQ81_016680</name>
</gene>
<name>A0A9Q0XSP1_9SAUR</name>
<accession>A0A9Q0XSP1</accession>
<comment type="caution">
    <text evidence="5">The sequence shown here is derived from an EMBL/GenBank/DDBJ whole genome shotgun (WGS) entry which is preliminary data.</text>
</comment>
<proteinExistence type="predicted"/>
<feature type="domain" description="Folate receptor-like" evidence="4">
    <location>
        <begin position="31"/>
        <end position="148"/>
    </location>
</feature>
<evidence type="ECO:0000313" key="5">
    <source>
        <dbReference type="EMBL" id="KAJ7326921.1"/>
    </source>
</evidence>
<dbReference type="AlphaFoldDB" id="A0A9Q0XSP1"/>
<evidence type="ECO:0000259" key="4">
    <source>
        <dbReference type="Pfam" id="PF03024"/>
    </source>
</evidence>
<feature type="non-terminal residue" evidence="5">
    <location>
        <position position="1"/>
    </location>
</feature>
<feature type="signal peptide" evidence="3">
    <location>
        <begin position="1"/>
        <end position="20"/>
    </location>
</feature>
<evidence type="ECO:0000256" key="2">
    <source>
        <dbReference type="ARBA" id="ARBA00023157"/>
    </source>
</evidence>
<dbReference type="OrthoDB" id="10266706at2759"/>
<evidence type="ECO:0000313" key="6">
    <source>
        <dbReference type="Proteomes" id="UP001142489"/>
    </source>
</evidence>
<sequence>MLPRNLLLVAVVLCFLEGEGKFGESGAKRRRCLNGSPPRRLKKRERRLMLLEPPSAGELMCRGFYPRLSCCPRAGNPGLWPMETNKIFSVMNNTECVKLLQEIKCAHCSPNARNLFHTPEKEALERELFLPFLCKDYCKEFYYTCRGHAP</sequence>
<evidence type="ECO:0000256" key="1">
    <source>
        <dbReference type="ARBA" id="ARBA00022729"/>
    </source>
</evidence>
<feature type="chain" id="PRO_5040396524" description="Folate receptor-like domain-containing protein" evidence="3">
    <location>
        <begin position="21"/>
        <end position="150"/>
    </location>
</feature>
<dbReference type="InterPro" id="IPR018143">
    <property type="entry name" value="Folate_rcpt-like"/>
</dbReference>
<reference evidence="5" key="1">
    <citation type="journal article" date="2023" name="DNA Res.">
        <title>Chromosome-level genome assembly of Phrynocephalus forsythii using third-generation DNA sequencing and Hi-C analysis.</title>
        <authorList>
            <person name="Qi Y."/>
            <person name="Zhao W."/>
            <person name="Zhao Y."/>
            <person name="Niu C."/>
            <person name="Cao S."/>
            <person name="Zhang Y."/>
        </authorList>
    </citation>
    <scope>NUCLEOTIDE SEQUENCE</scope>
    <source>
        <tissue evidence="5">Muscle</tissue>
    </source>
</reference>
<dbReference type="Pfam" id="PF03024">
    <property type="entry name" value="Folate_rec"/>
    <property type="match status" value="1"/>
</dbReference>
<keyword evidence="1 3" id="KW-0732">Signal</keyword>
<dbReference type="Proteomes" id="UP001142489">
    <property type="component" value="Unassembled WGS sequence"/>
</dbReference>
<organism evidence="5 6">
    <name type="scientific">Phrynocephalus forsythii</name>
    <dbReference type="NCBI Taxonomy" id="171643"/>
    <lineage>
        <taxon>Eukaryota</taxon>
        <taxon>Metazoa</taxon>
        <taxon>Chordata</taxon>
        <taxon>Craniata</taxon>
        <taxon>Vertebrata</taxon>
        <taxon>Euteleostomi</taxon>
        <taxon>Lepidosauria</taxon>
        <taxon>Squamata</taxon>
        <taxon>Bifurcata</taxon>
        <taxon>Unidentata</taxon>
        <taxon>Episquamata</taxon>
        <taxon>Toxicofera</taxon>
        <taxon>Iguania</taxon>
        <taxon>Acrodonta</taxon>
        <taxon>Agamidae</taxon>
        <taxon>Agaminae</taxon>
        <taxon>Phrynocephalus</taxon>
    </lineage>
</organism>
<keyword evidence="2" id="KW-1015">Disulfide bond</keyword>
<evidence type="ECO:0000256" key="3">
    <source>
        <dbReference type="SAM" id="SignalP"/>
    </source>
</evidence>
<protein>
    <recommendedName>
        <fullName evidence="4">Folate receptor-like domain-containing protein</fullName>
    </recommendedName>
</protein>
<keyword evidence="6" id="KW-1185">Reference proteome</keyword>